<proteinExistence type="predicted"/>
<accession>A0A4C1ZAG6</accession>
<sequence>MWYPNKVIGNDDLYSNGLGDERQAAVARGNSRNLKKKKNVPRTATLYLARIYEPRAWVTLARRNTALPALSPRTLGVVSNDRVRGERARGAVASPTGFCAGASRACNKWVTHKPLATQTA</sequence>
<name>A0A4C1ZAG6_EUMVA</name>
<evidence type="ECO:0000313" key="1">
    <source>
        <dbReference type="EMBL" id="GBP84700.1"/>
    </source>
</evidence>
<keyword evidence="2" id="KW-1185">Reference proteome</keyword>
<evidence type="ECO:0000313" key="2">
    <source>
        <dbReference type="Proteomes" id="UP000299102"/>
    </source>
</evidence>
<dbReference type="AlphaFoldDB" id="A0A4C1ZAG6"/>
<dbReference type="Proteomes" id="UP000299102">
    <property type="component" value="Unassembled WGS sequence"/>
</dbReference>
<protein>
    <submittedName>
        <fullName evidence="1">Uncharacterized protein</fullName>
    </submittedName>
</protein>
<reference evidence="1 2" key="1">
    <citation type="journal article" date="2019" name="Commun. Biol.">
        <title>The bagworm genome reveals a unique fibroin gene that provides high tensile strength.</title>
        <authorList>
            <person name="Kono N."/>
            <person name="Nakamura H."/>
            <person name="Ohtoshi R."/>
            <person name="Tomita M."/>
            <person name="Numata K."/>
            <person name="Arakawa K."/>
        </authorList>
    </citation>
    <scope>NUCLEOTIDE SEQUENCE [LARGE SCALE GENOMIC DNA]</scope>
</reference>
<organism evidence="1 2">
    <name type="scientific">Eumeta variegata</name>
    <name type="common">Bagworm moth</name>
    <name type="synonym">Eumeta japonica</name>
    <dbReference type="NCBI Taxonomy" id="151549"/>
    <lineage>
        <taxon>Eukaryota</taxon>
        <taxon>Metazoa</taxon>
        <taxon>Ecdysozoa</taxon>
        <taxon>Arthropoda</taxon>
        <taxon>Hexapoda</taxon>
        <taxon>Insecta</taxon>
        <taxon>Pterygota</taxon>
        <taxon>Neoptera</taxon>
        <taxon>Endopterygota</taxon>
        <taxon>Lepidoptera</taxon>
        <taxon>Glossata</taxon>
        <taxon>Ditrysia</taxon>
        <taxon>Tineoidea</taxon>
        <taxon>Psychidae</taxon>
        <taxon>Oiketicinae</taxon>
        <taxon>Eumeta</taxon>
    </lineage>
</organism>
<gene>
    <name evidence="1" type="ORF">EVAR_32326_1</name>
</gene>
<comment type="caution">
    <text evidence="1">The sequence shown here is derived from an EMBL/GenBank/DDBJ whole genome shotgun (WGS) entry which is preliminary data.</text>
</comment>
<dbReference type="EMBL" id="BGZK01001694">
    <property type="protein sequence ID" value="GBP84700.1"/>
    <property type="molecule type" value="Genomic_DNA"/>
</dbReference>